<sequence>MVTPAMQLASKIPDTQIQLWATALMKDLYDSTNQRQTEAIQMHNQFSQILMNDQYQALHLPEHAYVNVMV</sequence>
<dbReference type="EMBL" id="JXLN01010556">
    <property type="protein sequence ID" value="KPM05931.1"/>
    <property type="molecule type" value="Genomic_DNA"/>
</dbReference>
<dbReference type="VEuPathDB" id="VectorBase:SSCA000922"/>
<evidence type="ECO:0000313" key="1">
    <source>
        <dbReference type="EMBL" id="KPM05931.1"/>
    </source>
</evidence>
<dbReference type="OrthoDB" id="5565328at2759"/>
<dbReference type="AlphaFoldDB" id="A0A132A4N3"/>
<name>A0A132A4N3_SARSC</name>
<comment type="caution">
    <text evidence="1">The sequence shown here is derived from an EMBL/GenBank/DDBJ whole genome shotgun (WGS) entry which is preliminary data.</text>
</comment>
<accession>A0A132A4N3</accession>
<proteinExistence type="predicted"/>
<gene>
    <name evidence="1" type="ORF">QR98_0044040</name>
</gene>
<evidence type="ECO:0000313" key="2">
    <source>
        <dbReference type="Proteomes" id="UP000616769"/>
    </source>
</evidence>
<reference evidence="1 2" key="1">
    <citation type="journal article" date="2015" name="Parasit. Vectors">
        <title>Draft genome of the scabies mite.</title>
        <authorList>
            <person name="Rider S.D.Jr."/>
            <person name="Morgan M.S."/>
            <person name="Arlian L.G."/>
        </authorList>
    </citation>
    <scope>NUCLEOTIDE SEQUENCE [LARGE SCALE GENOMIC DNA]</scope>
    <source>
        <strain evidence="1">Arlian Lab</strain>
    </source>
</reference>
<protein>
    <submittedName>
        <fullName evidence="1">Uncharacterized protein</fullName>
    </submittedName>
</protein>
<organism evidence="1 2">
    <name type="scientific">Sarcoptes scabiei</name>
    <name type="common">Itch mite</name>
    <name type="synonym">Acarus scabiei</name>
    <dbReference type="NCBI Taxonomy" id="52283"/>
    <lineage>
        <taxon>Eukaryota</taxon>
        <taxon>Metazoa</taxon>
        <taxon>Ecdysozoa</taxon>
        <taxon>Arthropoda</taxon>
        <taxon>Chelicerata</taxon>
        <taxon>Arachnida</taxon>
        <taxon>Acari</taxon>
        <taxon>Acariformes</taxon>
        <taxon>Sarcoptiformes</taxon>
        <taxon>Astigmata</taxon>
        <taxon>Psoroptidia</taxon>
        <taxon>Sarcoptoidea</taxon>
        <taxon>Sarcoptidae</taxon>
        <taxon>Sarcoptinae</taxon>
        <taxon>Sarcoptes</taxon>
    </lineage>
</organism>
<dbReference type="Proteomes" id="UP000616769">
    <property type="component" value="Unassembled WGS sequence"/>
</dbReference>